<sequence>MSSYAKGMALWIASLTAVVGLLGIAALTIHRLAAAPESLTSWSDEGKDGTASVTGCDVRGPIGPGGVGYYWACTADVTTPAGTLAGVQFLGELTPDDAGKPVAVENDEGEWLRNISHPYWSLDYVIGIYLAIFALCAVAMHLATHQVLKEEEPDETAKAEFVANAVTMPVRHHEELKSNRDSGKLTTGLGLSLVVFAGFIGWLVFELRITAFWDPAYLVSGVFFLLGVVITIYGLREKTVPDVATFFVEPEGLRVQLSDGRGTLLRWSLLERVVFEPTHTLGIRKTASVQLVPSPREGDGLHAWIRGYFRGVRATYGYELSPGAQLPAATKFSKLIERQSPGLTRWPRREVRRWGFGLFGLVDRFRRTGRR</sequence>
<keyword evidence="1" id="KW-0472">Membrane</keyword>
<evidence type="ECO:0000256" key="1">
    <source>
        <dbReference type="SAM" id="Phobius"/>
    </source>
</evidence>
<evidence type="ECO:0000313" key="3">
    <source>
        <dbReference type="Proteomes" id="UP000014137"/>
    </source>
</evidence>
<proteinExistence type="predicted"/>
<keyword evidence="1" id="KW-1133">Transmembrane helix</keyword>
<feature type="transmembrane region" description="Helical" evidence="1">
    <location>
        <begin position="217"/>
        <end position="235"/>
    </location>
</feature>
<reference evidence="2 3" key="1">
    <citation type="submission" date="2012-10" db="EMBL/GenBank/DDBJ databases">
        <title>Genome assembly of Amycolatopsis azurea DSM 43854.</title>
        <authorList>
            <person name="Khatri I."/>
            <person name="Kaur I."/>
            <person name="Subramanian S."/>
            <person name="Mayilraj S."/>
        </authorList>
    </citation>
    <scope>NUCLEOTIDE SEQUENCE [LARGE SCALE GENOMIC DNA]</scope>
    <source>
        <strain evidence="2 3">DSM 43854</strain>
    </source>
</reference>
<keyword evidence="1" id="KW-0812">Transmembrane</keyword>
<dbReference type="AlphaFoldDB" id="M2NZC7"/>
<dbReference type="Proteomes" id="UP000014137">
    <property type="component" value="Unassembled WGS sequence"/>
</dbReference>
<gene>
    <name evidence="2" type="ORF">C791_1466</name>
</gene>
<dbReference type="OrthoDB" id="3609807at2"/>
<feature type="transmembrane region" description="Helical" evidence="1">
    <location>
        <begin position="185"/>
        <end position="205"/>
    </location>
</feature>
<dbReference type="InterPro" id="IPR045927">
    <property type="entry name" value="DUF6346"/>
</dbReference>
<dbReference type="EMBL" id="ANMG01000019">
    <property type="protein sequence ID" value="EMD28014.1"/>
    <property type="molecule type" value="Genomic_DNA"/>
</dbReference>
<organism evidence="2 3">
    <name type="scientific">Amycolatopsis azurea DSM 43854</name>
    <dbReference type="NCBI Taxonomy" id="1238180"/>
    <lineage>
        <taxon>Bacteria</taxon>
        <taxon>Bacillati</taxon>
        <taxon>Actinomycetota</taxon>
        <taxon>Actinomycetes</taxon>
        <taxon>Pseudonocardiales</taxon>
        <taxon>Pseudonocardiaceae</taxon>
        <taxon>Amycolatopsis</taxon>
    </lineage>
</organism>
<protein>
    <submittedName>
        <fullName evidence="2">Uncharacterized protein</fullName>
    </submittedName>
</protein>
<feature type="transmembrane region" description="Helical" evidence="1">
    <location>
        <begin position="124"/>
        <end position="143"/>
    </location>
</feature>
<comment type="caution">
    <text evidence="2">The sequence shown here is derived from an EMBL/GenBank/DDBJ whole genome shotgun (WGS) entry which is preliminary data.</text>
</comment>
<accession>M2NZC7</accession>
<evidence type="ECO:0000313" key="2">
    <source>
        <dbReference type="EMBL" id="EMD28014.1"/>
    </source>
</evidence>
<name>M2NZC7_9PSEU</name>
<dbReference type="Pfam" id="PF19873">
    <property type="entry name" value="DUF6346"/>
    <property type="match status" value="1"/>
</dbReference>
<dbReference type="RefSeq" id="WP_005154381.1">
    <property type="nucleotide sequence ID" value="NZ_ANMG01000019.1"/>
</dbReference>
<dbReference type="PATRIC" id="fig|1238180.3.peg.2206"/>